<keyword evidence="13" id="KW-0035">Amyloplast</keyword>
<keyword evidence="11" id="KW-0750">Starch biosynthesis</keyword>
<keyword evidence="12" id="KW-0809">Transit peptide</keyword>
<evidence type="ECO:0000256" key="6">
    <source>
        <dbReference type="ARBA" id="ARBA00012588"/>
    </source>
</evidence>
<evidence type="ECO:0000256" key="2">
    <source>
        <dbReference type="ARBA" id="ARBA00004229"/>
    </source>
</evidence>
<evidence type="ECO:0000256" key="7">
    <source>
        <dbReference type="ARBA" id="ARBA00022528"/>
    </source>
</evidence>
<dbReference type="EMBL" id="SWLB01000006">
    <property type="protein sequence ID" value="KAF3337591.1"/>
    <property type="molecule type" value="Genomic_DNA"/>
</dbReference>
<keyword evidence="9" id="KW-0328">Glycosyltransferase</keyword>
<accession>A0A833REA6</accession>
<dbReference type="Proteomes" id="UP000623129">
    <property type="component" value="Unassembled WGS sequence"/>
</dbReference>
<dbReference type="PANTHER" id="PTHR45825">
    <property type="entry name" value="GRANULE-BOUND STARCH SYNTHASE 1, CHLOROPLASTIC/AMYLOPLASTIC"/>
    <property type="match status" value="1"/>
</dbReference>
<evidence type="ECO:0000256" key="1">
    <source>
        <dbReference type="ARBA" id="ARBA00001478"/>
    </source>
</evidence>
<keyword evidence="7" id="KW-0150">Chloroplast</keyword>
<evidence type="ECO:0000256" key="11">
    <source>
        <dbReference type="ARBA" id="ARBA00022922"/>
    </source>
</evidence>
<evidence type="ECO:0000256" key="13">
    <source>
        <dbReference type="ARBA" id="ARBA00023234"/>
    </source>
</evidence>
<evidence type="ECO:0000256" key="8">
    <source>
        <dbReference type="ARBA" id="ARBA00022640"/>
    </source>
</evidence>
<comment type="similarity">
    <text evidence="5">Belongs to the glycosyltransferase 1 family. Bacterial/plant glycogen synthase subfamily.</text>
</comment>
<dbReference type="GO" id="GO:0010021">
    <property type="term" value="P:amylopectin biosynthetic process"/>
    <property type="evidence" value="ECO:0007669"/>
    <property type="project" value="UniProtKB-ARBA"/>
</dbReference>
<organism evidence="16 17">
    <name type="scientific">Carex littledalei</name>
    <dbReference type="NCBI Taxonomy" id="544730"/>
    <lineage>
        <taxon>Eukaryota</taxon>
        <taxon>Viridiplantae</taxon>
        <taxon>Streptophyta</taxon>
        <taxon>Embryophyta</taxon>
        <taxon>Tracheophyta</taxon>
        <taxon>Spermatophyta</taxon>
        <taxon>Magnoliopsida</taxon>
        <taxon>Liliopsida</taxon>
        <taxon>Poales</taxon>
        <taxon>Cyperaceae</taxon>
        <taxon>Cyperoideae</taxon>
        <taxon>Cariceae</taxon>
        <taxon>Carex</taxon>
        <taxon>Carex subgen. Euthyceras</taxon>
    </lineage>
</organism>
<evidence type="ECO:0000256" key="12">
    <source>
        <dbReference type="ARBA" id="ARBA00022946"/>
    </source>
</evidence>
<evidence type="ECO:0000313" key="17">
    <source>
        <dbReference type="Proteomes" id="UP000623129"/>
    </source>
</evidence>
<keyword evidence="10" id="KW-0808">Transferase</keyword>
<dbReference type="GO" id="GO:0009011">
    <property type="term" value="F:alpha-1,4-glucan glucosyltransferase (ADP-glucose donor) activity"/>
    <property type="evidence" value="ECO:0007669"/>
    <property type="project" value="UniProtKB-EC"/>
</dbReference>
<dbReference type="SUPFAM" id="SSF53756">
    <property type="entry name" value="UDP-Glycosyltransferase/glycogen phosphorylase"/>
    <property type="match status" value="1"/>
</dbReference>
<keyword evidence="8" id="KW-0934">Plastid</keyword>
<evidence type="ECO:0000256" key="4">
    <source>
        <dbReference type="ARBA" id="ARBA00004727"/>
    </source>
</evidence>
<evidence type="ECO:0000256" key="5">
    <source>
        <dbReference type="ARBA" id="ARBA00010281"/>
    </source>
</evidence>
<name>A0A833REA6_9POAL</name>
<evidence type="ECO:0000256" key="10">
    <source>
        <dbReference type="ARBA" id="ARBA00022679"/>
    </source>
</evidence>
<comment type="catalytic activity">
    <reaction evidence="1">
        <text>[(1-&gt;4)-alpha-D-glucosyl](n) + ADP-alpha-D-glucose = [(1-&gt;4)-alpha-D-glucosyl](n+1) + ADP + H(+)</text>
        <dbReference type="Rhea" id="RHEA:18189"/>
        <dbReference type="Rhea" id="RHEA-COMP:9584"/>
        <dbReference type="Rhea" id="RHEA-COMP:9587"/>
        <dbReference type="ChEBI" id="CHEBI:15378"/>
        <dbReference type="ChEBI" id="CHEBI:15444"/>
        <dbReference type="ChEBI" id="CHEBI:57498"/>
        <dbReference type="ChEBI" id="CHEBI:456216"/>
        <dbReference type="EC" id="2.4.1.21"/>
    </reaction>
</comment>
<gene>
    <name evidence="16" type="ORF">FCM35_KLT18178</name>
</gene>
<dbReference type="AlphaFoldDB" id="A0A833REA6"/>
<reference evidence="16" key="1">
    <citation type="submission" date="2020-01" db="EMBL/GenBank/DDBJ databases">
        <title>Genome sequence of Kobresia littledalei, the first chromosome-level genome in the family Cyperaceae.</title>
        <authorList>
            <person name="Qu G."/>
        </authorList>
    </citation>
    <scope>NUCLEOTIDE SEQUENCE</scope>
    <source>
        <strain evidence="16">C.B.Clarke</strain>
        <tissue evidence="16">Leaf</tissue>
    </source>
</reference>
<evidence type="ECO:0000256" key="14">
    <source>
        <dbReference type="SAM" id="MobiDB-lite"/>
    </source>
</evidence>
<dbReference type="EC" id="2.4.1.21" evidence="6"/>
<evidence type="ECO:0000313" key="16">
    <source>
        <dbReference type="EMBL" id="KAF3337591.1"/>
    </source>
</evidence>
<dbReference type="Gene3D" id="3.40.50.2000">
    <property type="entry name" value="Glycogen Phosphorylase B"/>
    <property type="match status" value="1"/>
</dbReference>
<dbReference type="Pfam" id="PF08323">
    <property type="entry name" value="Glyco_transf_5"/>
    <property type="match status" value="1"/>
</dbReference>
<comment type="caution">
    <text evidence="16">The sequence shown here is derived from an EMBL/GenBank/DDBJ whole genome shotgun (WGS) entry which is preliminary data.</text>
</comment>
<protein>
    <recommendedName>
        <fullName evidence="6">starch synthase</fullName>
        <ecNumber evidence="6">2.4.1.21</ecNumber>
    </recommendedName>
</protein>
<proteinExistence type="inferred from homology"/>
<dbReference type="GO" id="GO:0019252">
    <property type="term" value="P:starch biosynthetic process"/>
    <property type="evidence" value="ECO:0007669"/>
    <property type="project" value="UniProtKB-UniPathway"/>
</dbReference>
<dbReference type="FunFam" id="3.40.50.2000:FF:000048">
    <property type="entry name" value="Starch synthase, chloroplastic/amyloplastic"/>
    <property type="match status" value="1"/>
</dbReference>
<dbReference type="GO" id="GO:0009501">
    <property type="term" value="C:amyloplast"/>
    <property type="evidence" value="ECO:0007669"/>
    <property type="project" value="UniProtKB-SubCell"/>
</dbReference>
<dbReference type="PANTHER" id="PTHR45825:SF11">
    <property type="entry name" value="ALPHA AMYLASE DOMAIN-CONTAINING PROTEIN"/>
    <property type="match status" value="1"/>
</dbReference>
<dbReference type="UniPathway" id="UPA00152"/>
<dbReference type="GO" id="GO:0009507">
    <property type="term" value="C:chloroplast"/>
    <property type="evidence" value="ECO:0007669"/>
    <property type="project" value="UniProtKB-SubCell"/>
</dbReference>
<evidence type="ECO:0000259" key="15">
    <source>
        <dbReference type="Pfam" id="PF08323"/>
    </source>
</evidence>
<feature type="region of interest" description="Disordered" evidence="14">
    <location>
        <begin position="60"/>
        <end position="88"/>
    </location>
</feature>
<sequence length="390" mass="43179">MATHTLFLSPAILSKKYIILPRQLSLSSSASQIAVSCGTQPQRRRDHGLRWRCLADKSQVEWPHDGPHAPASLGDAENPELNSPVEESNGNAHITTVVTTKEELEEELVTSITSKEESGAPIMSNEESKEDSKLLKVKFNIVFVTAEAEPYSKTGGLADVCGSLPIALAAHGHRVMVVLPRYLNGKSDKVYDNTVDLGKRTKVTCFGAEHEVAFFHEYRENVDWVFVDHPSYRRPGNPYGDSHGAFGDNQFRFTLLSYAACEAPLVLELGGFNYGEKCIFVANDWHAGLVPVLLGAKYRPCGVYKDARCIAVIHNIAHQGVEPATTYENLGLPPDWYGALEWVFPHWARKHALDKGEAVNILKGAIVTADRIITVSQGWLVLRFYFLVHA</sequence>
<evidence type="ECO:0000256" key="9">
    <source>
        <dbReference type="ARBA" id="ARBA00022676"/>
    </source>
</evidence>
<keyword evidence="17" id="KW-1185">Reference proteome</keyword>
<feature type="domain" description="Starch synthase catalytic" evidence="15">
    <location>
        <begin position="140"/>
        <end position="377"/>
    </location>
</feature>
<comment type="subcellular location">
    <subcellularLocation>
        <location evidence="3">Plastid</location>
        <location evidence="3">Amyloplast</location>
    </subcellularLocation>
    <subcellularLocation>
        <location evidence="2">Plastid</location>
        <location evidence="2">Chloroplast</location>
    </subcellularLocation>
</comment>
<dbReference type="InterPro" id="IPR013534">
    <property type="entry name" value="Starch_synth_cat_dom"/>
</dbReference>
<dbReference type="OrthoDB" id="512920at2759"/>
<comment type="pathway">
    <text evidence="4">Glycan biosynthesis; starch biosynthesis.</text>
</comment>
<evidence type="ECO:0000256" key="3">
    <source>
        <dbReference type="ARBA" id="ARBA00004602"/>
    </source>
</evidence>